<evidence type="ECO:0000259" key="2">
    <source>
        <dbReference type="Pfam" id="PF13649"/>
    </source>
</evidence>
<keyword evidence="3" id="KW-0489">Methyltransferase</keyword>
<keyword evidence="4" id="KW-1185">Reference proteome</keyword>
<dbReference type="Pfam" id="PF13649">
    <property type="entry name" value="Methyltransf_25"/>
    <property type="match status" value="1"/>
</dbReference>
<dbReference type="Proteomes" id="UP000317169">
    <property type="component" value="Unassembled WGS sequence"/>
</dbReference>
<dbReference type="EMBL" id="VIAR01000004">
    <property type="protein sequence ID" value="TQD39479.1"/>
    <property type="molecule type" value="Genomic_DNA"/>
</dbReference>
<dbReference type="GO" id="GO:0008168">
    <property type="term" value="F:methyltransferase activity"/>
    <property type="evidence" value="ECO:0007669"/>
    <property type="project" value="UniProtKB-KW"/>
</dbReference>
<keyword evidence="1 3" id="KW-0808">Transferase</keyword>
<evidence type="ECO:0000256" key="1">
    <source>
        <dbReference type="ARBA" id="ARBA00022679"/>
    </source>
</evidence>
<feature type="domain" description="Methyltransferase" evidence="2">
    <location>
        <begin position="49"/>
        <end position="140"/>
    </location>
</feature>
<dbReference type="SUPFAM" id="SSF53335">
    <property type="entry name" value="S-adenosyl-L-methionine-dependent methyltransferases"/>
    <property type="match status" value="1"/>
</dbReference>
<comment type="caution">
    <text evidence="3">The sequence shown here is derived from an EMBL/GenBank/DDBJ whole genome shotgun (WGS) entry which is preliminary data.</text>
</comment>
<reference evidence="3 4" key="1">
    <citation type="submission" date="2019-06" db="EMBL/GenBank/DDBJ databases">
        <title>Flavibacter putida gen. nov., sp. nov., a novel marine bacterium of the family Flavobacteriaceae isolated from coastal seawater.</title>
        <authorList>
            <person name="Feng X."/>
        </authorList>
    </citation>
    <scope>NUCLEOTIDE SEQUENCE [LARGE SCALE GENOMIC DNA]</scope>
    <source>
        <strain evidence="3 4">PLHSN227</strain>
    </source>
</reference>
<sequence length="246" mass="28706">MVMQTKNWYSSWFNTKYYHILYGNRDFKEAQLFMDNLLRYLDLKKNASILDLGCGKGRHSIYLNELGYQVTGIDLSVNNIETAKKHSNQSLNFLVHDMRVPLQENFDVVFNLFTSFGYFEDEKDNYATINAIKQELKPGGCGVIDFMNAQRSIKNLVPQEVKTVEGINFHISRKVENNFIIKTINFEDKGEHFTFVEKVKALTLKDFKTYFEAAGMHLKAYFGDYDLNSFDEEKSDRLILIFDTNE</sequence>
<dbReference type="RefSeq" id="WP_141421426.1">
    <property type="nucleotide sequence ID" value="NZ_VIAR01000004.1"/>
</dbReference>
<dbReference type="GO" id="GO:0032259">
    <property type="term" value="P:methylation"/>
    <property type="evidence" value="ECO:0007669"/>
    <property type="project" value="UniProtKB-KW"/>
</dbReference>
<dbReference type="Gene3D" id="3.40.50.150">
    <property type="entry name" value="Vaccinia Virus protein VP39"/>
    <property type="match status" value="1"/>
</dbReference>
<proteinExistence type="predicted"/>
<dbReference type="PANTHER" id="PTHR43861">
    <property type="entry name" value="TRANS-ACONITATE 2-METHYLTRANSFERASE-RELATED"/>
    <property type="match status" value="1"/>
</dbReference>
<protein>
    <submittedName>
        <fullName evidence="3">Class I SAM-dependent methyltransferase</fullName>
    </submittedName>
</protein>
<name>A0A507ZQ81_9FLAO</name>
<evidence type="ECO:0000313" key="4">
    <source>
        <dbReference type="Proteomes" id="UP000317169"/>
    </source>
</evidence>
<accession>A0A507ZQ81</accession>
<dbReference type="CDD" id="cd02440">
    <property type="entry name" value="AdoMet_MTases"/>
    <property type="match status" value="1"/>
</dbReference>
<evidence type="ECO:0000313" key="3">
    <source>
        <dbReference type="EMBL" id="TQD39479.1"/>
    </source>
</evidence>
<dbReference type="InterPro" id="IPR029063">
    <property type="entry name" value="SAM-dependent_MTases_sf"/>
</dbReference>
<dbReference type="AlphaFoldDB" id="A0A507ZQ81"/>
<dbReference type="OrthoDB" id="9811589at2"/>
<gene>
    <name evidence="3" type="ORF">FKR84_05170</name>
</gene>
<organism evidence="3 4">
    <name type="scientific">Haloflavibacter putidus</name>
    <dbReference type="NCBI Taxonomy" id="2576776"/>
    <lineage>
        <taxon>Bacteria</taxon>
        <taxon>Pseudomonadati</taxon>
        <taxon>Bacteroidota</taxon>
        <taxon>Flavobacteriia</taxon>
        <taxon>Flavobacteriales</taxon>
        <taxon>Flavobacteriaceae</taxon>
        <taxon>Haloflavibacter</taxon>
    </lineage>
</organism>
<dbReference type="Gene3D" id="2.20.25.110">
    <property type="entry name" value="S-adenosyl-L-methionine-dependent methyltransferases"/>
    <property type="match status" value="1"/>
</dbReference>
<dbReference type="InterPro" id="IPR041698">
    <property type="entry name" value="Methyltransf_25"/>
</dbReference>